<keyword evidence="9" id="KW-1185">Reference proteome</keyword>
<dbReference type="GO" id="GO:0003677">
    <property type="term" value="F:DNA binding"/>
    <property type="evidence" value="ECO:0007669"/>
    <property type="project" value="UniProtKB-KW"/>
</dbReference>
<accession>A0A941EEU8</accession>
<dbReference type="Pfam" id="PF04542">
    <property type="entry name" value="Sigma70_r2"/>
    <property type="match status" value="1"/>
</dbReference>
<dbReference type="EMBL" id="JAGSOH010000113">
    <property type="protein sequence ID" value="MBR7830087.1"/>
    <property type="molecule type" value="Genomic_DNA"/>
</dbReference>
<dbReference type="Gene3D" id="1.10.1740.10">
    <property type="match status" value="1"/>
</dbReference>
<name>A0A941EEU8_9ACTN</name>
<evidence type="ECO:0000256" key="6">
    <source>
        <dbReference type="SAM" id="MobiDB-lite"/>
    </source>
</evidence>
<dbReference type="RefSeq" id="WP_212521215.1">
    <property type="nucleotide sequence ID" value="NZ_JAGSOH010000113.1"/>
</dbReference>
<evidence type="ECO:0000259" key="7">
    <source>
        <dbReference type="Pfam" id="PF04542"/>
    </source>
</evidence>
<keyword evidence="3" id="KW-0731">Sigma factor</keyword>
<evidence type="ECO:0000313" key="9">
    <source>
        <dbReference type="Proteomes" id="UP000676325"/>
    </source>
</evidence>
<dbReference type="InterPro" id="IPR007627">
    <property type="entry name" value="RNA_pol_sigma70_r2"/>
</dbReference>
<dbReference type="InterPro" id="IPR036388">
    <property type="entry name" value="WH-like_DNA-bd_sf"/>
</dbReference>
<keyword evidence="2" id="KW-0805">Transcription regulation</keyword>
<dbReference type="GO" id="GO:0016987">
    <property type="term" value="F:sigma factor activity"/>
    <property type="evidence" value="ECO:0007669"/>
    <property type="project" value="UniProtKB-KW"/>
</dbReference>
<keyword evidence="5" id="KW-0804">Transcription</keyword>
<dbReference type="Gene3D" id="1.10.10.10">
    <property type="entry name" value="Winged helix-like DNA-binding domain superfamily/Winged helix DNA-binding domain"/>
    <property type="match status" value="1"/>
</dbReference>
<evidence type="ECO:0000256" key="5">
    <source>
        <dbReference type="ARBA" id="ARBA00023163"/>
    </source>
</evidence>
<dbReference type="InterPro" id="IPR013325">
    <property type="entry name" value="RNA_pol_sigma_r2"/>
</dbReference>
<evidence type="ECO:0000256" key="3">
    <source>
        <dbReference type="ARBA" id="ARBA00023082"/>
    </source>
</evidence>
<keyword evidence="4" id="KW-0238">DNA-binding</keyword>
<dbReference type="GO" id="GO:0006352">
    <property type="term" value="P:DNA-templated transcription initiation"/>
    <property type="evidence" value="ECO:0007669"/>
    <property type="project" value="InterPro"/>
</dbReference>
<evidence type="ECO:0000256" key="1">
    <source>
        <dbReference type="ARBA" id="ARBA00010641"/>
    </source>
</evidence>
<dbReference type="PANTHER" id="PTHR43133">
    <property type="entry name" value="RNA POLYMERASE ECF-TYPE SIGMA FACTO"/>
    <property type="match status" value="1"/>
</dbReference>
<protein>
    <submittedName>
        <fullName evidence="8">Sigma-70 family RNA polymerase sigma factor</fullName>
    </submittedName>
</protein>
<comment type="caution">
    <text evidence="8">The sequence shown here is derived from an EMBL/GenBank/DDBJ whole genome shotgun (WGS) entry which is preliminary data.</text>
</comment>
<dbReference type="PANTHER" id="PTHR43133:SF8">
    <property type="entry name" value="RNA POLYMERASE SIGMA FACTOR HI_1459-RELATED"/>
    <property type="match status" value="1"/>
</dbReference>
<dbReference type="SUPFAM" id="SSF88946">
    <property type="entry name" value="Sigma2 domain of RNA polymerase sigma factors"/>
    <property type="match status" value="1"/>
</dbReference>
<dbReference type="NCBIfam" id="TIGR02937">
    <property type="entry name" value="sigma70-ECF"/>
    <property type="match status" value="1"/>
</dbReference>
<dbReference type="InterPro" id="IPR013324">
    <property type="entry name" value="RNA_pol_sigma_r3/r4-like"/>
</dbReference>
<comment type="similarity">
    <text evidence="1">Belongs to the sigma-70 factor family. ECF subfamily.</text>
</comment>
<sequence length="188" mass="21308">MPSNSAEPAGPRNDELLAAALRGEREAWNSLVERFNRLVWAVARSFEMPASDTADLSQTVWLRLVEHLDQIKEPERLGSWLATTTRREGIKLLRKRSQEIPDEHRQEQSDQGMDGPEEHALVADEYAQLRDALAKLPERCRRLLRVIAASDEANYSEVAAALDMPMGSIGPTRSRCLERLRIQYTQSS</sequence>
<evidence type="ECO:0000313" key="8">
    <source>
        <dbReference type="EMBL" id="MBR7830087.1"/>
    </source>
</evidence>
<reference evidence="8" key="1">
    <citation type="submission" date="2021-04" db="EMBL/GenBank/DDBJ databases">
        <title>Genome based classification of Actinospica acidithermotolerans sp. nov., an actinobacterium isolated from an Indonesian hot spring.</title>
        <authorList>
            <person name="Kusuma A.B."/>
            <person name="Putra K.E."/>
            <person name="Nafisah S."/>
            <person name="Loh J."/>
            <person name="Nouioui I."/>
            <person name="Goodfellow M."/>
        </authorList>
    </citation>
    <scope>NUCLEOTIDE SEQUENCE</scope>
    <source>
        <strain evidence="8">MGRD01-02</strain>
    </source>
</reference>
<dbReference type="InterPro" id="IPR014284">
    <property type="entry name" value="RNA_pol_sigma-70_dom"/>
</dbReference>
<feature type="compositionally biased region" description="Basic and acidic residues" evidence="6">
    <location>
        <begin position="95"/>
        <end position="108"/>
    </location>
</feature>
<feature type="region of interest" description="Disordered" evidence="6">
    <location>
        <begin position="95"/>
        <end position="114"/>
    </location>
</feature>
<feature type="domain" description="RNA polymerase sigma-70 region 2" evidence="7">
    <location>
        <begin position="31"/>
        <end position="97"/>
    </location>
</feature>
<evidence type="ECO:0000256" key="4">
    <source>
        <dbReference type="ARBA" id="ARBA00023125"/>
    </source>
</evidence>
<organism evidence="8 9">
    <name type="scientific">Actinospica acidithermotolerans</name>
    <dbReference type="NCBI Taxonomy" id="2828514"/>
    <lineage>
        <taxon>Bacteria</taxon>
        <taxon>Bacillati</taxon>
        <taxon>Actinomycetota</taxon>
        <taxon>Actinomycetes</taxon>
        <taxon>Catenulisporales</taxon>
        <taxon>Actinospicaceae</taxon>
        <taxon>Actinospica</taxon>
    </lineage>
</organism>
<dbReference type="Proteomes" id="UP000676325">
    <property type="component" value="Unassembled WGS sequence"/>
</dbReference>
<gene>
    <name evidence="8" type="ORF">KDK95_27540</name>
</gene>
<proteinExistence type="inferred from homology"/>
<dbReference type="InterPro" id="IPR039425">
    <property type="entry name" value="RNA_pol_sigma-70-like"/>
</dbReference>
<evidence type="ECO:0000256" key="2">
    <source>
        <dbReference type="ARBA" id="ARBA00023015"/>
    </source>
</evidence>
<dbReference type="AlphaFoldDB" id="A0A941EEU8"/>
<dbReference type="SUPFAM" id="SSF88659">
    <property type="entry name" value="Sigma3 and sigma4 domains of RNA polymerase sigma factors"/>
    <property type="match status" value="1"/>
</dbReference>